<name>A0A6J7DNH4_9ZZZZ</name>
<evidence type="ECO:0000313" key="2">
    <source>
        <dbReference type="EMBL" id="CAB4786359.1"/>
    </source>
</evidence>
<dbReference type="Pfam" id="PF21863">
    <property type="entry name" value="HTH_67"/>
    <property type="match status" value="1"/>
</dbReference>
<protein>
    <submittedName>
        <fullName evidence="4">Unannotated protein</fullName>
    </submittedName>
</protein>
<evidence type="ECO:0000313" key="5">
    <source>
        <dbReference type="EMBL" id="CAB4893490.1"/>
    </source>
</evidence>
<dbReference type="EMBL" id="CAFBLJ010000044">
    <property type="protein sequence ID" value="CAB4870435.1"/>
    <property type="molecule type" value="Genomic_DNA"/>
</dbReference>
<dbReference type="EMBL" id="CAFBPS010000100">
    <property type="protein sequence ID" value="CAB5033284.1"/>
    <property type="molecule type" value="Genomic_DNA"/>
</dbReference>
<evidence type="ECO:0000313" key="6">
    <source>
        <dbReference type="EMBL" id="CAB5033284.1"/>
    </source>
</evidence>
<gene>
    <name evidence="1" type="ORF">UFOPK2658_01627</name>
    <name evidence="2" type="ORF">UFOPK2880_01742</name>
    <name evidence="3" type="ORF">UFOPK3004_02058</name>
    <name evidence="4" type="ORF">UFOPK3304_00966</name>
    <name evidence="5" type="ORF">UFOPK3494_00533</name>
    <name evidence="6" type="ORF">UFOPK4134_01230</name>
</gene>
<evidence type="ECO:0000313" key="1">
    <source>
        <dbReference type="EMBL" id="CAB4730030.1"/>
    </source>
</evidence>
<sequence length="300" mass="32370">MDSRELSTKARALGGALEPVVGQVYFSPECHANYAALGFQPSPGDMNGVALPESVAYFTSRGSLMGQVSGEVVAAAFAVFNPLVVIPAVTAGWQITDATTICAARRSGAIGQLERILGARPGGVNRIRPILERSVEVLRPEGRALFAGTLSQSIPETDLGAVWHFGDMLREYRGDSHTAAWISAGLDATEIGLLTELFWGLPLKSYSRTRAWSEDDYAAAIERLESRGLIANEAFTEAGRNLREQVEVNTDAQMRTVIAKIGADFDLLIATLSPWSQFVRNFKGYPSSGPHELAEAASRR</sequence>
<dbReference type="EMBL" id="CAEZZP010000159">
    <property type="protein sequence ID" value="CAB4786359.1"/>
    <property type="molecule type" value="Genomic_DNA"/>
</dbReference>
<reference evidence="4" key="1">
    <citation type="submission" date="2020-05" db="EMBL/GenBank/DDBJ databases">
        <authorList>
            <person name="Chiriac C."/>
            <person name="Salcher M."/>
            <person name="Ghai R."/>
            <person name="Kavagutti S V."/>
        </authorList>
    </citation>
    <scope>NUCLEOTIDE SEQUENCE</scope>
</reference>
<organism evidence="4">
    <name type="scientific">freshwater metagenome</name>
    <dbReference type="NCBI Taxonomy" id="449393"/>
    <lineage>
        <taxon>unclassified sequences</taxon>
        <taxon>metagenomes</taxon>
        <taxon>ecological metagenomes</taxon>
    </lineage>
</organism>
<dbReference type="EMBL" id="CAFBMF010000022">
    <property type="protein sequence ID" value="CAB4893490.1"/>
    <property type="molecule type" value="Genomic_DNA"/>
</dbReference>
<dbReference type="EMBL" id="CAEZYH010000098">
    <property type="protein sequence ID" value="CAB4730030.1"/>
    <property type="molecule type" value="Genomic_DNA"/>
</dbReference>
<dbReference type="EMBL" id="CAFAAL010000321">
    <property type="protein sequence ID" value="CAB4824979.1"/>
    <property type="molecule type" value="Genomic_DNA"/>
</dbReference>
<evidence type="ECO:0000313" key="3">
    <source>
        <dbReference type="EMBL" id="CAB4824979.1"/>
    </source>
</evidence>
<dbReference type="NCBIfam" id="NF047719">
    <property type="entry name" value="SCO6745_fam_HTH"/>
    <property type="match status" value="1"/>
</dbReference>
<dbReference type="AlphaFoldDB" id="A0A6J7DNH4"/>
<dbReference type="InterPro" id="IPR054058">
    <property type="entry name" value="HTH_67"/>
</dbReference>
<proteinExistence type="predicted"/>
<accession>A0A6J7DNH4</accession>
<evidence type="ECO:0000313" key="4">
    <source>
        <dbReference type="EMBL" id="CAB4870435.1"/>
    </source>
</evidence>